<name>A0A8J4YHF5_CHIOP</name>
<comment type="caution">
    <text evidence="2">The sequence shown here is derived from an EMBL/GenBank/DDBJ whole genome shotgun (WGS) entry which is preliminary data.</text>
</comment>
<feature type="region of interest" description="Disordered" evidence="1">
    <location>
        <begin position="1"/>
        <end position="22"/>
    </location>
</feature>
<accession>A0A8J4YHF5</accession>
<evidence type="ECO:0000313" key="3">
    <source>
        <dbReference type="Proteomes" id="UP000770661"/>
    </source>
</evidence>
<keyword evidence="3" id="KW-1185">Reference proteome</keyword>
<dbReference type="Proteomes" id="UP000770661">
    <property type="component" value="Unassembled WGS sequence"/>
</dbReference>
<gene>
    <name evidence="2" type="ORF">GWK47_034894</name>
</gene>
<evidence type="ECO:0000256" key="1">
    <source>
        <dbReference type="SAM" id="MobiDB-lite"/>
    </source>
</evidence>
<dbReference type="EMBL" id="JACEEZ010003500">
    <property type="protein sequence ID" value="KAG0727312.1"/>
    <property type="molecule type" value="Genomic_DNA"/>
</dbReference>
<sequence length="110" mass="11749">MLLSTGMGQDARDVLGSDPGTTSETPVCACLRTTLHILKSKLLGVPVIDTHRNGSGRGIHEILSRRSLLELTTGDGLSLHLIVWRHAPAESTGVVLEPFTARGCQKPVIL</sequence>
<evidence type="ECO:0000313" key="2">
    <source>
        <dbReference type="EMBL" id="KAG0727312.1"/>
    </source>
</evidence>
<organism evidence="2 3">
    <name type="scientific">Chionoecetes opilio</name>
    <name type="common">Atlantic snow crab</name>
    <name type="synonym">Cancer opilio</name>
    <dbReference type="NCBI Taxonomy" id="41210"/>
    <lineage>
        <taxon>Eukaryota</taxon>
        <taxon>Metazoa</taxon>
        <taxon>Ecdysozoa</taxon>
        <taxon>Arthropoda</taxon>
        <taxon>Crustacea</taxon>
        <taxon>Multicrustacea</taxon>
        <taxon>Malacostraca</taxon>
        <taxon>Eumalacostraca</taxon>
        <taxon>Eucarida</taxon>
        <taxon>Decapoda</taxon>
        <taxon>Pleocyemata</taxon>
        <taxon>Brachyura</taxon>
        <taxon>Eubrachyura</taxon>
        <taxon>Majoidea</taxon>
        <taxon>Majidae</taxon>
        <taxon>Chionoecetes</taxon>
    </lineage>
</organism>
<reference evidence="2" key="1">
    <citation type="submission" date="2020-07" db="EMBL/GenBank/DDBJ databases">
        <title>The High-quality genome of the commercially important snow crab, Chionoecetes opilio.</title>
        <authorList>
            <person name="Jeong J.-H."/>
            <person name="Ryu S."/>
        </authorList>
    </citation>
    <scope>NUCLEOTIDE SEQUENCE</scope>
    <source>
        <strain evidence="2">MADBK_172401_WGS</strain>
        <tissue evidence="2">Digestive gland</tissue>
    </source>
</reference>
<proteinExistence type="predicted"/>
<protein>
    <submittedName>
        <fullName evidence="2">Uncharacterized protein</fullName>
    </submittedName>
</protein>
<dbReference type="AlphaFoldDB" id="A0A8J4YHF5"/>